<dbReference type="AlphaFoldDB" id="A0A8J7YY75"/>
<dbReference type="EMBL" id="WVIE01000003">
    <property type="protein sequence ID" value="NDJ16284.1"/>
    <property type="molecule type" value="Genomic_DNA"/>
</dbReference>
<keyword evidence="3" id="KW-1185">Reference proteome</keyword>
<dbReference type="RefSeq" id="WP_162421810.1">
    <property type="nucleotide sequence ID" value="NZ_WVIE01000003.1"/>
</dbReference>
<accession>A0A8J7YY75</accession>
<gene>
    <name evidence="2" type="ORF">GS601_03090</name>
</gene>
<evidence type="ECO:0000313" key="2">
    <source>
        <dbReference type="EMBL" id="NDJ16284.1"/>
    </source>
</evidence>
<keyword evidence="1" id="KW-0175">Coiled coil</keyword>
<feature type="coiled-coil region" evidence="1">
    <location>
        <begin position="138"/>
        <end position="165"/>
    </location>
</feature>
<evidence type="ECO:0000256" key="1">
    <source>
        <dbReference type="SAM" id="Coils"/>
    </source>
</evidence>
<reference evidence="2" key="1">
    <citation type="submission" date="2019-12" db="EMBL/GenBank/DDBJ databases">
        <title>High-Quality draft genome sequences of three cyanobacteria isolated from the limestone walls of the Old Cathedral of Coimbra.</title>
        <authorList>
            <person name="Tiago I."/>
            <person name="Soares F."/>
            <person name="Portugal A."/>
        </authorList>
    </citation>
    <scope>NUCLEOTIDE SEQUENCE</scope>
    <source>
        <strain evidence="2">A</strain>
    </source>
</reference>
<protein>
    <submittedName>
        <fullName evidence="2">Uncharacterized protein</fullName>
    </submittedName>
</protein>
<dbReference type="Proteomes" id="UP000646053">
    <property type="component" value="Unassembled WGS sequence"/>
</dbReference>
<proteinExistence type="predicted"/>
<comment type="caution">
    <text evidence="2">The sequence shown here is derived from an EMBL/GenBank/DDBJ whole genome shotgun (WGS) entry which is preliminary data.</text>
</comment>
<name>A0A8J7YY75_9CYAN</name>
<sequence length="200" mass="23728">MTRRVLSQLNQVERIDKLELSDEVEIEEQSLLERLTDVYNESIACLEPKLILIEEPPLIEKKPLVDQKPLPNITNVEVDGNYLLFFNDIYKNRFSAWLKQILKLLTWSTLKRQVYFNSAIRELVYKLMQQNYEFRLQQLKVQSKVSDLEQQVQQLSEQVERLSSVNHQAINLLESIHQGKLESRHDFKKMVDDRETQSLK</sequence>
<organism evidence="2 3">
    <name type="scientific">Myxacorys almedinensis A</name>
    <dbReference type="NCBI Taxonomy" id="2690445"/>
    <lineage>
        <taxon>Bacteria</taxon>
        <taxon>Bacillati</taxon>
        <taxon>Cyanobacteriota</taxon>
        <taxon>Cyanophyceae</taxon>
        <taxon>Leptolyngbyales</taxon>
        <taxon>Leptolyngbyaceae</taxon>
        <taxon>Myxacorys</taxon>
        <taxon>Myxacorys almedinensis</taxon>
    </lineage>
</organism>
<evidence type="ECO:0000313" key="3">
    <source>
        <dbReference type="Proteomes" id="UP000646053"/>
    </source>
</evidence>